<sequence>MIDALLSGRLAADPKPGTSRNGSAYATARVLVTTGAEDRLSVSVIAFDAGTVAGLLALTAGDPVTLAGELTPKVWTDKEGSARPSADMKAHALLTPYHVTRKRRAMEGEL</sequence>
<proteinExistence type="predicted"/>
<keyword evidence="4" id="KW-1185">Reference proteome</keyword>
<dbReference type="EMBL" id="MWIP01000001">
    <property type="protein sequence ID" value="KAF1688163.1"/>
    <property type="molecule type" value="Genomic_DNA"/>
</dbReference>
<protein>
    <submittedName>
        <fullName evidence="3">Single-stranded DNA-binding protein</fullName>
    </submittedName>
</protein>
<evidence type="ECO:0000313" key="3">
    <source>
        <dbReference type="EMBL" id="KAF1688163.1"/>
    </source>
</evidence>
<dbReference type="RefSeq" id="WP_162309721.1">
    <property type="nucleotide sequence ID" value="NZ_JACHGU010000003.1"/>
</dbReference>
<reference evidence="3 4" key="1">
    <citation type="submission" date="2017-10" db="EMBL/GenBank/DDBJ databases">
        <title>Whole genome sequencing of Pseudoxanthomonas broegbernensis DSM 12573(T).</title>
        <authorList>
            <person name="Kumar S."/>
            <person name="Bansal K."/>
            <person name="Kaur A."/>
            <person name="Patil P."/>
            <person name="Sharma S."/>
            <person name="Patil P.B."/>
        </authorList>
    </citation>
    <scope>NUCLEOTIDE SEQUENCE [LARGE SCALE GENOMIC DNA]</scope>
    <source>
        <strain evidence="3 4">DSM 12573</strain>
    </source>
</reference>
<dbReference type="GO" id="GO:0003697">
    <property type="term" value="F:single-stranded DNA binding"/>
    <property type="evidence" value="ECO:0007669"/>
    <property type="project" value="InterPro"/>
</dbReference>
<dbReference type="AlphaFoldDB" id="A0A7V8GQ75"/>
<name>A0A7V8GQ75_9GAMM</name>
<dbReference type="CDD" id="cd04496">
    <property type="entry name" value="SSB_OBF"/>
    <property type="match status" value="1"/>
</dbReference>
<dbReference type="SUPFAM" id="SSF50249">
    <property type="entry name" value="Nucleic acid-binding proteins"/>
    <property type="match status" value="1"/>
</dbReference>
<evidence type="ECO:0000256" key="1">
    <source>
        <dbReference type="ARBA" id="ARBA00023125"/>
    </source>
</evidence>
<dbReference type="InterPro" id="IPR012340">
    <property type="entry name" value="NA-bd_OB-fold"/>
</dbReference>
<evidence type="ECO:0000256" key="2">
    <source>
        <dbReference type="PROSITE-ProRule" id="PRU00252"/>
    </source>
</evidence>
<organism evidence="3 4">
    <name type="scientific">Pseudoxanthomonas broegbernensis</name>
    <dbReference type="NCBI Taxonomy" id="83619"/>
    <lineage>
        <taxon>Bacteria</taxon>
        <taxon>Pseudomonadati</taxon>
        <taxon>Pseudomonadota</taxon>
        <taxon>Gammaproteobacteria</taxon>
        <taxon>Lysobacterales</taxon>
        <taxon>Lysobacteraceae</taxon>
        <taxon>Pseudoxanthomonas</taxon>
    </lineage>
</organism>
<accession>A0A7V8GQ75</accession>
<dbReference type="PROSITE" id="PS50935">
    <property type="entry name" value="SSB"/>
    <property type="match status" value="1"/>
</dbReference>
<keyword evidence="1 2" id="KW-0238">DNA-binding</keyword>
<dbReference type="Proteomes" id="UP000462066">
    <property type="component" value="Unassembled WGS sequence"/>
</dbReference>
<comment type="caution">
    <text evidence="3">The sequence shown here is derived from an EMBL/GenBank/DDBJ whole genome shotgun (WGS) entry which is preliminary data.</text>
</comment>
<dbReference type="Gene3D" id="2.40.50.140">
    <property type="entry name" value="Nucleic acid-binding proteins"/>
    <property type="match status" value="1"/>
</dbReference>
<evidence type="ECO:0000313" key="4">
    <source>
        <dbReference type="Proteomes" id="UP000462066"/>
    </source>
</evidence>
<dbReference type="InterPro" id="IPR000424">
    <property type="entry name" value="Primosome_PriB/ssb"/>
</dbReference>
<gene>
    <name evidence="3" type="ORF">B1992_01750</name>
</gene>